<gene>
    <name evidence="2" type="ORF">OINT_2000853</name>
</gene>
<evidence type="ECO:0000313" key="2">
    <source>
        <dbReference type="EMBL" id="EEQ93684.1"/>
    </source>
</evidence>
<dbReference type="SUPFAM" id="SSF51658">
    <property type="entry name" value="Xylose isomerase-like"/>
    <property type="match status" value="1"/>
</dbReference>
<protein>
    <submittedName>
        <fullName evidence="2">Xylose isomerase domain-containing protein</fullName>
    </submittedName>
</protein>
<dbReference type="Pfam" id="PF01261">
    <property type="entry name" value="AP_endonuc_2"/>
    <property type="match status" value="1"/>
</dbReference>
<dbReference type="EMBL" id="ACQA01000002">
    <property type="protein sequence ID" value="EEQ93684.1"/>
    <property type="molecule type" value="Genomic_DNA"/>
</dbReference>
<dbReference type="Proteomes" id="UP000004386">
    <property type="component" value="Unassembled WGS sequence"/>
</dbReference>
<accession>C4WLY4</accession>
<sequence>MPEGMRDTGHPVRAFSMSDRTSIMTSDHIISAIGFCTPAGDGNFSTLEGAIRNIVELGSDAVELSLYGEEIISGGRLIPHRVDRLVNITRQFDVRYSVHGQIVSNFMDREHLEYQKAVVRAMLELCDRVGAEVLVHHSGHATMPAPSRLPDLDKMERDALGEMAELAKSYGVRIALENIFAMSDAEYRQTPAQVAETVAAVNHSSVCGLIDFSHAYIECSRLGIDWRPQIRAMAPVTGHLHVHDSFGRPYTMTKFYHPAEATALGIGDLHLPIGWGDIPWDEIFDELTFLPDTFLIMEIGEDRFSTEQADSLARARKLAERVNSRRKAA</sequence>
<comment type="caution">
    <text evidence="2">The sequence shown here is derived from an EMBL/GenBank/DDBJ whole genome shotgun (WGS) entry which is preliminary data.</text>
</comment>
<keyword evidence="2" id="KW-0413">Isomerase</keyword>
<dbReference type="GO" id="GO:0016853">
    <property type="term" value="F:isomerase activity"/>
    <property type="evidence" value="ECO:0007669"/>
    <property type="project" value="UniProtKB-KW"/>
</dbReference>
<name>C4WLY4_9HYPH</name>
<dbReference type="HOGENOM" id="CLU_050006_0_0_5"/>
<reference evidence="2 3" key="1">
    <citation type="submission" date="2009-05" db="EMBL/GenBank/DDBJ databases">
        <authorList>
            <person name="Setubal J.C."/>
            <person name="Boyle S."/>
            <person name="Crasta O.R."/>
            <person name="Gillespie J.J."/>
            <person name="Kenyon R.W."/>
            <person name="Lu J."/>
            <person name="Mane S."/>
            <person name="Nagrani S."/>
            <person name="Shallom J.M."/>
            <person name="Shallom S."/>
            <person name="Shukla M."/>
            <person name="Snyder E.E."/>
            <person name="Sobral B.W."/>
            <person name="Wattam A.R."/>
            <person name="Will R."/>
            <person name="Williams K."/>
            <person name="Yoo H."/>
            <person name="Munk C."/>
            <person name="Tapia R."/>
            <person name="Green L."/>
            <person name="Rogers Y."/>
            <person name="Detter J.C."/>
            <person name="Bruce D."/>
            <person name="Brettin T.S."/>
            <person name="Tsolis R."/>
        </authorList>
    </citation>
    <scope>NUCLEOTIDE SEQUENCE [LARGE SCALE GENOMIC DNA]</scope>
    <source>
        <strain evidence="2 3">LMG 3301</strain>
    </source>
</reference>
<evidence type="ECO:0000259" key="1">
    <source>
        <dbReference type="Pfam" id="PF01261"/>
    </source>
</evidence>
<evidence type="ECO:0000313" key="3">
    <source>
        <dbReference type="Proteomes" id="UP000004386"/>
    </source>
</evidence>
<dbReference type="Gene3D" id="3.20.20.150">
    <property type="entry name" value="Divalent-metal-dependent TIM barrel enzymes"/>
    <property type="match status" value="1"/>
</dbReference>
<dbReference type="InterPro" id="IPR050312">
    <property type="entry name" value="IolE/XylAMocC-like"/>
</dbReference>
<dbReference type="InterPro" id="IPR036237">
    <property type="entry name" value="Xyl_isomerase-like_sf"/>
</dbReference>
<organism evidence="2 3">
    <name type="scientific">Brucella intermedia LMG 3301</name>
    <dbReference type="NCBI Taxonomy" id="641118"/>
    <lineage>
        <taxon>Bacteria</taxon>
        <taxon>Pseudomonadati</taxon>
        <taxon>Pseudomonadota</taxon>
        <taxon>Alphaproteobacteria</taxon>
        <taxon>Hyphomicrobiales</taxon>
        <taxon>Brucellaceae</taxon>
        <taxon>Brucella/Ochrobactrum group</taxon>
        <taxon>Brucella</taxon>
    </lineage>
</organism>
<feature type="domain" description="Xylose isomerase-like TIM barrel" evidence="1">
    <location>
        <begin position="52"/>
        <end position="307"/>
    </location>
</feature>
<dbReference type="InterPro" id="IPR013022">
    <property type="entry name" value="Xyl_isomerase-like_TIM-brl"/>
</dbReference>
<proteinExistence type="predicted"/>
<dbReference type="PANTHER" id="PTHR12110:SF53">
    <property type="entry name" value="BLR5974 PROTEIN"/>
    <property type="match status" value="1"/>
</dbReference>
<dbReference type="AlphaFoldDB" id="C4WLY4"/>
<dbReference type="PANTHER" id="PTHR12110">
    <property type="entry name" value="HYDROXYPYRUVATE ISOMERASE"/>
    <property type="match status" value="1"/>
</dbReference>